<proteinExistence type="predicted"/>
<sequence length="123" mass="14072">MFLLFLGMNIGSGLNRQVIWIASSWRRCVQQLIQMDEEYMKNCMRQACMKQGCMKQACMKLGTNFSILEKLCWCWSFGERKGRAVAVLAFLRHGVEEDVVSYAIDYKILLTISGKFGLSNLGN</sequence>
<evidence type="ECO:0000313" key="2">
    <source>
        <dbReference type="Proteomes" id="UP000238479"/>
    </source>
</evidence>
<evidence type="ECO:0000313" key="1">
    <source>
        <dbReference type="EMBL" id="PRQ52560.1"/>
    </source>
</evidence>
<dbReference type="Proteomes" id="UP000238479">
    <property type="component" value="Chromosome 2"/>
</dbReference>
<keyword evidence="2" id="KW-1185">Reference proteome</keyword>
<dbReference type="Gramene" id="PRQ52560">
    <property type="protein sequence ID" value="PRQ52560"/>
    <property type="gene ID" value="RchiOBHm_Chr2g0156841"/>
</dbReference>
<accession>A0A2P6S1K1</accession>
<comment type="caution">
    <text evidence="1">The sequence shown here is derived from an EMBL/GenBank/DDBJ whole genome shotgun (WGS) entry which is preliminary data.</text>
</comment>
<reference evidence="1 2" key="1">
    <citation type="journal article" date="2018" name="Nat. Genet.">
        <title>The Rosa genome provides new insights in the design of modern roses.</title>
        <authorList>
            <person name="Bendahmane M."/>
        </authorList>
    </citation>
    <scope>NUCLEOTIDE SEQUENCE [LARGE SCALE GENOMIC DNA]</scope>
    <source>
        <strain evidence="2">cv. Old Blush</strain>
    </source>
</reference>
<dbReference type="AlphaFoldDB" id="A0A2P6S1K1"/>
<organism evidence="1 2">
    <name type="scientific">Rosa chinensis</name>
    <name type="common">China rose</name>
    <dbReference type="NCBI Taxonomy" id="74649"/>
    <lineage>
        <taxon>Eukaryota</taxon>
        <taxon>Viridiplantae</taxon>
        <taxon>Streptophyta</taxon>
        <taxon>Embryophyta</taxon>
        <taxon>Tracheophyta</taxon>
        <taxon>Spermatophyta</taxon>
        <taxon>Magnoliopsida</taxon>
        <taxon>eudicotyledons</taxon>
        <taxon>Gunneridae</taxon>
        <taxon>Pentapetalae</taxon>
        <taxon>rosids</taxon>
        <taxon>fabids</taxon>
        <taxon>Rosales</taxon>
        <taxon>Rosaceae</taxon>
        <taxon>Rosoideae</taxon>
        <taxon>Rosoideae incertae sedis</taxon>
        <taxon>Rosa</taxon>
    </lineage>
</organism>
<protein>
    <submittedName>
        <fullName evidence="1">Uncharacterized protein</fullName>
    </submittedName>
</protein>
<name>A0A2P6S1K1_ROSCH</name>
<dbReference type="EMBL" id="PDCK01000040">
    <property type="protein sequence ID" value="PRQ52560.1"/>
    <property type="molecule type" value="Genomic_DNA"/>
</dbReference>
<gene>
    <name evidence="1" type="ORF">RchiOBHm_Chr2g0156841</name>
</gene>